<dbReference type="STRING" id="1577474.GA0111570_103350"/>
<sequence>MSPATITVVGSINADLMITVDRHPLPGETVPGSGGTISPGGKGANQAVAAALLGADVRMVGAVGEDAYAEPATTYLRRVGVDLAHVHAVEGPTGLAVVTVDAHGENAIIVIAGANAAVDAAAVEAAREVIASSAVVVLQGEIPRDGIEAAARSARGRLVVNLAPAVAVDPEVLRRADPLVVNEHEATYAYALLAPGAESPDPRDAAGQDALVEAIHAAGVASVVMTVGADGAVLTDGSGLRRVPSPRVEVVDSTGAGDAFVGALATGLAAGLDLDDAAAHAARVGAYACTGPGAQPSYPTELDQLPS</sequence>
<comment type="subcellular location">
    <subcellularLocation>
        <location evidence="12">Cytoplasm</location>
    </subcellularLocation>
</comment>
<dbReference type="EC" id="2.7.1.15" evidence="2 12"/>
<keyword evidence="11 12" id="KW-0119">Carbohydrate metabolism</keyword>
<evidence type="ECO:0000256" key="9">
    <source>
        <dbReference type="ARBA" id="ARBA00022842"/>
    </source>
</evidence>
<comment type="cofactor">
    <cofactor evidence="12">
        <name>Mg(2+)</name>
        <dbReference type="ChEBI" id="CHEBI:18420"/>
    </cofactor>
    <text evidence="12">Requires a divalent cation, most likely magnesium in vivo, as an electrophilic catalyst to aid phosphoryl group transfer. It is the chelate of the metal and the nucleotide that is the actual substrate.</text>
</comment>
<evidence type="ECO:0000256" key="5">
    <source>
        <dbReference type="ARBA" id="ARBA00022723"/>
    </source>
</evidence>
<evidence type="ECO:0000256" key="8">
    <source>
        <dbReference type="ARBA" id="ARBA00022840"/>
    </source>
</evidence>
<feature type="binding site" evidence="12">
    <location>
        <begin position="41"/>
        <end position="45"/>
    </location>
    <ligand>
        <name>substrate</name>
    </ligand>
</feature>
<evidence type="ECO:0000256" key="12">
    <source>
        <dbReference type="HAMAP-Rule" id="MF_01987"/>
    </source>
</evidence>
<evidence type="ECO:0000259" key="13">
    <source>
        <dbReference type="Pfam" id="PF00294"/>
    </source>
</evidence>
<comment type="caution">
    <text evidence="12">Lacks conserved residue(s) required for the propagation of feature annotation.</text>
</comment>
<dbReference type="GO" id="GO:0019303">
    <property type="term" value="P:D-ribose catabolic process"/>
    <property type="evidence" value="ECO:0007669"/>
    <property type="project" value="UniProtKB-UniRule"/>
</dbReference>
<feature type="binding site" evidence="12">
    <location>
        <position position="288"/>
    </location>
    <ligand>
        <name>K(+)</name>
        <dbReference type="ChEBI" id="CHEBI:29103"/>
    </ligand>
</feature>
<comment type="subunit">
    <text evidence="12">Homodimer.</text>
</comment>
<dbReference type="HAMAP" id="MF_01987">
    <property type="entry name" value="Ribokinase"/>
    <property type="match status" value="1"/>
</dbReference>
<feature type="active site" description="Proton acceptor" evidence="12">
    <location>
        <position position="258"/>
    </location>
</feature>
<feature type="binding site" evidence="12">
    <location>
        <position position="297"/>
    </location>
    <ligand>
        <name>K(+)</name>
        <dbReference type="ChEBI" id="CHEBI:29103"/>
    </ligand>
</feature>
<dbReference type="PRINTS" id="PR00990">
    <property type="entry name" value="RIBOKINASE"/>
</dbReference>
<name>A0A1G6GIJ4_9ACTN</name>
<organism evidence="14 15">
    <name type="scientific">Raineyella antarctica</name>
    <dbReference type="NCBI Taxonomy" id="1577474"/>
    <lineage>
        <taxon>Bacteria</taxon>
        <taxon>Bacillati</taxon>
        <taxon>Actinomycetota</taxon>
        <taxon>Actinomycetes</taxon>
        <taxon>Propionibacteriales</taxon>
        <taxon>Propionibacteriaceae</taxon>
        <taxon>Raineyella</taxon>
    </lineage>
</organism>
<keyword evidence="10 12" id="KW-0630">Potassium</keyword>
<dbReference type="UniPathway" id="UPA00916">
    <property type="reaction ID" value="UER00889"/>
</dbReference>
<evidence type="ECO:0000256" key="4">
    <source>
        <dbReference type="ARBA" id="ARBA00022679"/>
    </source>
</evidence>
<keyword evidence="12" id="KW-0963">Cytoplasm</keyword>
<keyword evidence="5 12" id="KW-0479">Metal-binding</keyword>
<proteinExistence type="inferred from homology"/>
<comment type="function">
    <text evidence="12">Catalyzes the phosphorylation of ribose at O-5 in a reaction requiring ATP and magnesium. The resulting D-ribose-5-phosphate can then be used either for sythesis of nucleotides, histidine, and tryptophan, or as a component of the pentose phosphate pathway.</text>
</comment>
<feature type="binding site" evidence="12">
    <location>
        <position position="182"/>
    </location>
    <ligand>
        <name>ATP</name>
        <dbReference type="ChEBI" id="CHEBI:30616"/>
    </ligand>
</feature>
<feature type="domain" description="Carbohydrate kinase PfkB" evidence="13">
    <location>
        <begin position="5"/>
        <end position="300"/>
    </location>
</feature>
<dbReference type="GO" id="GO:0005524">
    <property type="term" value="F:ATP binding"/>
    <property type="evidence" value="ECO:0007669"/>
    <property type="project" value="UniProtKB-UniRule"/>
</dbReference>
<keyword evidence="9 12" id="KW-0460">Magnesium</keyword>
<evidence type="ECO:0000256" key="2">
    <source>
        <dbReference type="ARBA" id="ARBA00012035"/>
    </source>
</evidence>
<evidence type="ECO:0000256" key="6">
    <source>
        <dbReference type="ARBA" id="ARBA00022741"/>
    </source>
</evidence>
<evidence type="ECO:0000256" key="10">
    <source>
        <dbReference type="ARBA" id="ARBA00022958"/>
    </source>
</evidence>
<evidence type="ECO:0000256" key="3">
    <source>
        <dbReference type="ARBA" id="ARBA00016943"/>
    </source>
</evidence>
<evidence type="ECO:0000256" key="1">
    <source>
        <dbReference type="ARBA" id="ARBA00005380"/>
    </source>
</evidence>
<feature type="binding site" evidence="12">
    <location>
        <position position="258"/>
    </location>
    <ligand>
        <name>substrate</name>
    </ligand>
</feature>
<feature type="binding site" evidence="12">
    <location>
        <position position="141"/>
    </location>
    <ligand>
        <name>substrate</name>
    </ligand>
</feature>
<dbReference type="Pfam" id="PF00294">
    <property type="entry name" value="PfkB"/>
    <property type="match status" value="1"/>
</dbReference>
<dbReference type="CDD" id="cd01174">
    <property type="entry name" value="ribokinase"/>
    <property type="match status" value="1"/>
</dbReference>
<feature type="binding site" evidence="12">
    <location>
        <begin position="13"/>
        <end position="15"/>
    </location>
    <ligand>
        <name>substrate</name>
    </ligand>
</feature>
<evidence type="ECO:0000256" key="11">
    <source>
        <dbReference type="ARBA" id="ARBA00023277"/>
    </source>
</evidence>
<reference evidence="14 15" key="1">
    <citation type="submission" date="2016-06" db="EMBL/GenBank/DDBJ databases">
        <authorList>
            <person name="Olsen C.W."/>
            <person name="Carey S."/>
            <person name="Hinshaw L."/>
            <person name="Karasin A.I."/>
        </authorList>
    </citation>
    <scope>NUCLEOTIDE SEQUENCE [LARGE SCALE GENOMIC DNA]</scope>
    <source>
        <strain evidence="14 15">LZ-22</strain>
    </source>
</reference>
<evidence type="ECO:0000313" key="15">
    <source>
        <dbReference type="Proteomes" id="UP000199086"/>
    </source>
</evidence>
<feature type="binding site" evidence="12">
    <location>
        <position position="254"/>
    </location>
    <ligand>
        <name>K(+)</name>
        <dbReference type="ChEBI" id="CHEBI:29103"/>
    </ligand>
</feature>
<dbReference type="GO" id="GO:0005829">
    <property type="term" value="C:cytosol"/>
    <property type="evidence" value="ECO:0007669"/>
    <property type="project" value="TreeGrafter"/>
</dbReference>
<dbReference type="EMBL" id="FMYF01000003">
    <property type="protein sequence ID" value="SDB81827.1"/>
    <property type="molecule type" value="Genomic_DNA"/>
</dbReference>
<protein>
    <recommendedName>
        <fullName evidence="3 12">Ribokinase</fullName>
        <shortName evidence="12">RK</shortName>
        <ecNumber evidence="2 12">2.7.1.15</ecNumber>
    </recommendedName>
</protein>
<comment type="similarity">
    <text evidence="12">Belongs to the carbohydrate kinase PfkB family. Ribokinase subfamily.</text>
</comment>
<feature type="binding site" evidence="12">
    <location>
        <position position="252"/>
    </location>
    <ligand>
        <name>K(+)</name>
        <dbReference type="ChEBI" id="CHEBI:29103"/>
    </ligand>
</feature>
<dbReference type="InterPro" id="IPR002173">
    <property type="entry name" value="Carboh/pur_kinase_PfkB_CS"/>
</dbReference>
<comment type="activity regulation">
    <text evidence="12">Activated by a monovalent cation that binds near, but not in, the active site. The most likely occupant of the site in vivo is potassium. Ion binding induces a conformational change that may alter substrate affinity.</text>
</comment>
<keyword evidence="8 12" id="KW-0067">ATP-binding</keyword>
<dbReference type="InterPro" id="IPR011611">
    <property type="entry name" value="PfkB_dom"/>
</dbReference>
<comment type="catalytic activity">
    <reaction evidence="12">
        <text>D-ribose + ATP = D-ribose 5-phosphate + ADP + H(+)</text>
        <dbReference type="Rhea" id="RHEA:13697"/>
        <dbReference type="ChEBI" id="CHEBI:15378"/>
        <dbReference type="ChEBI" id="CHEBI:30616"/>
        <dbReference type="ChEBI" id="CHEBI:47013"/>
        <dbReference type="ChEBI" id="CHEBI:78346"/>
        <dbReference type="ChEBI" id="CHEBI:456216"/>
        <dbReference type="EC" id="2.7.1.15"/>
    </reaction>
</comment>
<dbReference type="PANTHER" id="PTHR10584:SF166">
    <property type="entry name" value="RIBOKINASE"/>
    <property type="match status" value="1"/>
</dbReference>
<keyword evidence="7 12" id="KW-0418">Kinase</keyword>
<feature type="binding site" evidence="12">
    <location>
        <begin position="257"/>
        <end position="258"/>
    </location>
    <ligand>
        <name>ATP</name>
        <dbReference type="ChEBI" id="CHEBI:30616"/>
    </ligand>
</feature>
<dbReference type="InterPro" id="IPR011877">
    <property type="entry name" value="Ribokinase"/>
</dbReference>
<evidence type="ECO:0000256" key="7">
    <source>
        <dbReference type="ARBA" id="ARBA00022777"/>
    </source>
</evidence>
<comment type="pathway">
    <text evidence="12">Carbohydrate metabolism; D-ribose degradation; D-ribose 5-phosphate from beta-D-ribopyranose: step 2/2.</text>
</comment>
<dbReference type="Gene3D" id="3.40.1190.20">
    <property type="match status" value="1"/>
</dbReference>
<dbReference type="Proteomes" id="UP000199086">
    <property type="component" value="Unassembled WGS sequence"/>
</dbReference>
<gene>
    <name evidence="12" type="primary">rbsK</name>
    <name evidence="14" type="ORF">GA0111570_103350</name>
</gene>
<dbReference type="InterPro" id="IPR029056">
    <property type="entry name" value="Ribokinase-like"/>
</dbReference>
<accession>A0A1G6GIJ4</accession>
<dbReference type="GO" id="GO:0046872">
    <property type="term" value="F:metal ion binding"/>
    <property type="evidence" value="ECO:0007669"/>
    <property type="project" value="UniProtKB-KW"/>
</dbReference>
<dbReference type="GO" id="GO:0004747">
    <property type="term" value="F:ribokinase activity"/>
    <property type="evidence" value="ECO:0007669"/>
    <property type="project" value="UniProtKB-UniRule"/>
</dbReference>
<evidence type="ECO:0000313" key="14">
    <source>
        <dbReference type="EMBL" id="SDB81827.1"/>
    </source>
</evidence>
<dbReference type="PROSITE" id="PS00584">
    <property type="entry name" value="PFKB_KINASES_2"/>
    <property type="match status" value="1"/>
</dbReference>
<feature type="binding site" evidence="12">
    <location>
        <position position="291"/>
    </location>
    <ligand>
        <name>K(+)</name>
        <dbReference type="ChEBI" id="CHEBI:29103"/>
    </ligand>
</feature>
<keyword evidence="6 12" id="KW-0547">Nucleotide-binding</keyword>
<keyword evidence="4 12" id="KW-0808">Transferase</keyword>
<dbReference type="PANTHER" id="PTHR10584">
    <property type="entry name" value="SUGAR KINASE"/>
    <property type="match status" value="1"/>
</dbReference>
<dbReference type="AlphaFoldDB" id="A0A1G6GIJ4"/>
<dbReference type="SUPFAM" id="SSF53613">
    <property type="entry name" value="Ribokinase-like"/>
    <property type="match status" value="1"/>
</dbReference>
<dbReference type="InterPro" id="IPR002139">
    <property type="entry name" value="Ribo/fructo_kinase"/>
</dbReference>
<feature type="binding site" evidence="12">
    <location>
        <position position="293"/>
    </location>
    <ligand>
        <name>K(+)</name>
        <dbReference type="ChEBI" id="CHEBI:29103"/>
    </ligand>
</feature>
<comment type="similarity">
    <text evidence="1">Belongs to the carbohydrate kinase pfkB family.</text>
</comment>
<feature type="binding site" evidence="12">
    <location>
        <begin position="226"/>
        <end position="231"/>
    </location>
    <ligand>
        <name>ATP</name>
        <dbReference type="ChEBI" id="CHEBI:30616"/>
    </ligand>
</feature>
<keyword evidence="15" id="KW-1185">Reference proteome</keyword>